<keyword evidence="1" id="KW-0472">Membrane</keyword>
<reference evidence="2 3" key="1">
    <citation type="submission" date="2021-03" db="EMBL/GenBank/DDBJ databases">
        <title>Sequencing the genomes of 1000 actinobacteria strains.</title>
        <authorList>
            <person name="Klenk H.-P."/>
        </authorList>
    </citation>
    <scope>NUCLEOTIDE SEQUENCE [LARGE SCALE GENOMIC DNA]</scope>
    <source>
        <strain evidence="2 3">DSM 24221</strain>
    </source>
</reference>
<dbReference type="Proteomes" id="UP001519362">
    <property type="component" value="Unassembled WGS sequence"/>
</dbReference>
<sequence>MSTANPLAEMPTRAHQPSRIINVIRLQYINTQTFVWVPLIIVGATVVFALIILGMIPTEEHRYWMGIQSPPWYFIPAGAMALAYSFPFSQAMSATRREFFIGTVAAAALSAAGLSLIFLLIAAFERATDGYWMNAYVAYVPDLFANGWVSAWLTYFTLPMLAFMVGFWFATIYKRWNATILTLAIIGVSLLILAIAFIITRTESWPQVGQWATNAGPTVLTLYGLGLVAVLSLGSYATLRRTIA</sequence>
<feature type="transmembrane region" description="Helical" evidence="1">
    <location>
        <begin position="152"/>
        <end position="173"/>
    </location>
</feature>
<keyword evidence="1" id="KW-0812">Transmembrane</keyword>
<comment type="caution">
    <text evidence="2">The sequence shown here is derived from an EMBL/GenBank/DDBJ whole genome shotgun (WGS) entry which is preliminary data.</text>
</comment>
<feature type="transmembrane region" description="Helical" evidence="1">
    <location>
        <begin position="34"/>
        <end position="56"/>
    </location>
</feature>
<dbReference type="EMBL" id="JAGIOL010000001">
    <property type="protein sequence ID" value="MBP2436923.1"/>
    <property type="molecule type" value="Genomic_DNA"/>
</dbReference>
<evidence type="ECO:0000313" key="2">
    <source>
        <dbReference type="EMBL" id="MBP2436923.1"/>
    </source>
</evidence>
<name>A0ABS4ZIP8_9MICO</name>
<evidence type="ECO:0000256" key="1">
    <source>
        <dbReference type="SAM" id="Phobius"/>
    </source>
</evidence>
<dbReference type="RefSeq" id="WP_165135195.1">
    <property type="nucleotide sequence ID" value="NZ_CP049253.1"/>
</dbReference>
<keyword evidence="1" id="KW-1133">Transmembrane helix</keyword>
<evidence type="ECO:0000313" key="3">
    <source>
        <dbReference type="Proteomes" id="UP001519362"/>
    </source>
</evidence>
<gene>
    <name evidence="2" type="ORF">JOF34_001509</name>
</gene>
<proteinExistence type="predicted"/>
<keyword evidence="3" id="KW-1185">Reference proteome</keyword>
<feature type="transmembrane region" description="Helical" evidence="1">
    <location>
        <begin position="220"/>
        <end position="239"/>
    </location>
</feature>
<organism evidence="2 3">
    <name type="scientific">Microbacterium amylolyticum</name>
    <dbReference type="NCBI Taxonomy" id="936337"/>
    <lineage>
        <taxon>Bacteria</taxon>
        <taxon>Bacillati</taxon>
        <taxon>Actinomycetota</taxon>
        <taxon>Actinomycetes</taxon>
        <taxon>Micrococcales</taxon>
        <taxon>Microbacteriaceae</taxon>
        <taxon>Microbacterium</taxon>
    </lineage>
</organism>
<accession>A0ABS4ZIP8</accession>
<feature type="transmembrane region" description="Helical" evidence="1">
    <location>
        <begin position="180"/>
        <end position="200"/>
    </location>
</feature>
<protein>
    <submittedName>
        <fullName evidence="2">Phosphoglycerol transferase MdoB-like AlkP superfamily enzyme</fullName>
    </submittedName>
</protein>
<feature type="transmembrane region" description="Helical" evidence="1">
    <location>
        <begin position="71"/>
        <end position="87"/>
    </location>
</feature>
<feature type="transmembrane region" description="Helical" evidence="1">
    <location>
        <begin position="99"/>
        <end position="124"/>
    </location>
</feature>